<comment type="similarity">
    <text evidence="2">Belongs to the bacterial solute-binding protein SsuA/TauA family.</text>
</comment>
<dbReference type="Gene3D" id="3.40.190.10">
    <property type="entry name" value="Periplasmic binding protein-like II"/>
    <property type="match status" value="2"/>
</dbReference>
<dbReference type="CDD" id="cd13558">
    <property type="entry name" value="PBP2_SsuA_like_2"/>
    <property type="match status" value="1"/>
</dbReference>
<dbReference type="PANTHER" id="PTHR30024:SF48">
    <property type="entry name" value="ABC TRANSPORTER SUBSTRATE-BINDING PROTEIN"/>
    <property type="match status" value="1"/>
</dbReference>
<evidence type="ECO:0000256" key="2">
    <source>
        <dbReference type="ARBA" id="ARBA00010742"/>
    </source>
</evidence>
<dbReference type="InterPro" id="IPR010067">
    <property type="entry name" value="ABC_SsuA_sub-bd"/>
</dbReference>
<dbReference type="SMART" id="SM00062">
    <property type="entry name" value="PBPb"/>
    <property type="match status" value="1"/>
</dbReference>
<keyword evidence="9" id="KW-1185">Reference proteome</keyword>
<keyword evidence="3" id="KW-0813">Transport</keyword>
<evidence type="ECO:0000256" key="3">
    <source>
        <dbReference type="ARBA" id="ARBA00022448"/>
    </source>
</evidence>
<name>A0A437LUK5_9SPHN</name>
<dbReference type="EMBL" id="SACN01000007">
    <property type="protein sequence ID" value="RVT89066.1"/>
    <property type="molecule type" value="Genomic_DNA"/>
</dbReference>
<dbReference type="GO" id="GO:0016020">
    <property type="term" value="C:membrane"/>
    <property type="evidence" value="ECO:0007669"/>
    <property type="project" value="InterPro"/>
</dbReference>
<dbReference type="InterPro" id="IPR001638">
    <property type="entry name" value="Solute-binding_3/MltF_N"/>
</dbReference>
<evidence type="ECO:0000313" key="9">
    <source>
        <dbReference type="Proteomes" id="UP000282971"/>
    </source>
</evidence>
<dbReference type="OrthoDB" id="6522570at2"/>
<organism evidence="8 9">
    <name type="scientific">Sphingomonas crocodyli</name>
    <dbReference type="NCBI Taxonomy" id="1979270"/>
    <lineage>
        <taxon>Bacteria</taxon>
        <taxon>Pseudomonadati</taxon>
        <taxon>Pseudomonadota</taxon>
        <taxon>Alphaproteobacteria</taxon>
        <taxon>Sphingomonadales</taxon>
        <taxon>Sphingomonadaceae</taxon>
        <taxon>Sphingomonas</taxon>
    </lineage>
</organism>
<comment type="subcellular location">
    <subcellularLocation>
        <location evidence="1">Periplasm</location>
    </subcellularLocation>
</comment>
<comment type="caution">
    <text evidence="8">The sequence shown here is derived from an EMBL/GenBank/DDBJ whole genome shotgun (WGS) entry which is preliminary data.</text>
</comment>
<evidence type="ECO:0000256" key="1">
    <source>
        <dbReference type="ARBA" id="ARBA00004418"/>
    </source>
</evidence>
<reference evidence="8 9" key="1">
    <citation type="submission" date="2019-01" db="EMBL/GenBank/DDBJ databases">
        <authorList>
            <person name="Chen W.-M."/>
        </authorList>
    </citation>
    <scope>NUCLEOTIDE SEQUENCE [LARGE SCALE GENOMIC DNA]</scope>
    <source>
        <strain evidence="8 9">CCP-7</strain>
    </source>
</reference>
<feature type="domain" description="Solute-binding protein family 3/N-terminal" evidence="7">
    <location>
        <begin position="27"/>
        <end position="248"/>
    </location>
</feature>
<dbReference type="NCBIfam" id="TIGR01728">
    <property type="entry name" value="SsuA_fam"/>
    <property type="match status" value="1"/>
</dbReference>
<dbReference type="GO" id="GO:0042626">
    <property type="term" value="F:ATPase-coupled transmembrane transporter activity"/>
    <property type="evidence" value="ECO:0007669"/>
    <property type="project" value="InterPro"/>
</dbReference>
<dbReference type="PROSITE" id="PS51257">
    <property type="entry name" value="PROKAR_LIPOPROTEIN"/>
    <property type="match status" value="1"/>
</dbReference>
<dbReference type="FunFam" id="3.40.190.10:FF:000050">
    <property type="entry name" value="Sulfonate ABC transporter substrate-binding protein"/>
    <property type="match status" value="1"/>
</dbReference>
<dbReference type="GO" id="GO:0042597">
    <property type="term" value="C:periplasmic space"/>
    <property type="evidence" value="ECO:0007669"/>
    <property type="project" value="UniProtKB-SubCell"/>
</dbReference>
<proteinExistence type="inferred from homology"/>
<dbReference type="RefSeq" id="WP_127746861.1">
    <property type="nucleotide sequence ID" value="NZ_SACN01000007.1"/>
</dbReference>
<evidence type="ECO:0000256" key="6">
    <source>
        <dbReference type="ARBA" id="ARBA00070228"/>
    </source>
</evidence>
<evidence type="ECO:0000259" key="7">
    <source>
        <dbReference type="SMART" id="SM00062"/>
    </source>
</evidence>
<dbReference type="SUPFAM" id="SSF53850">
    <property type="entry name" value="Periplasmic binding protein-like II"/>
    <property type="match status" value="1"/>
</dbReference>
<keyword evidence="4" id="KW-0732">Signal</keyword>
<comment type="function">
    <text evidence="5">Part of a binding-protein-dependent transport system for aliphatic sulfonates. Putative binding protein.</text>
</comment>
<dbReference type="AlphaFoldDB" id="A0A437LUK5"/>
<sequence>MKRLLLAFGFILALAGCGRGGEGDEPVLHVGSQRGGTKAVMVASGVLEGAPYRVEWSEFPAAQHLLEAIGSGAVDVGLVGDAPFMFAYQSGGRVKAIGAQYVKERPTGALALLVPATSKIRTLADLKGKTVATGRGSVGHYLIIRALAAANLPADYVKISFLSPGDAKAAFASGAIDAWSSWAPYTSAAIREGARTIVDGHDFVRGYGFDVANVESAKTKHDLLADFLRREAKALEWKRAHNEEFAAVMAKETGLPIEIARDYGAKNGRQSVPIDAEIIADQQRVLDDFRNAGAIEGKRKLADGFDTSFNAEKVASR</sequence>
<evidence type="ECO:0000313" key="8">
    <source>
        <dbReference type="EMBL" id="RVT89066.1"/>
    </source>
</evidence>
<evidence type="ECO:0000256" key="4">
    <source>
        <dbReference type="ARBA" id="ARBA00022729"/>
    </source>
</evidence>
<dbReference type="Proteomes" id="UP000282971">
    <property type="component" value="Unassembled WGS sequence"/>
</dbReference>
<gene>
    <name evidence="8" type="ORF">EOD43_23385</name>
</gene>
<dbReference type="InterPro" id="IPR015168">
    <property type="entry name" value="SsuA/THI5"/>
</dbReference>
<protein>
    <recommendedName>
        <fullName evidence="6">Putative aliphatic sulfonates-binding protein</fullName>
    </recommendedName>
</protein>
<accession>A0A437LUK5</accession>
<evidence type="ECO:0000256" key="5">
    <source>
        <dbReference type="ARBA" id="ARBA00055538"/>
    </source>
</evidence>
<dbReference type="Pfam" id="PF09084">
    <property type="entry name" value="NMT1"/>
    <property type="match status" value="1"/>
</dbReference>
<dbReference type="PANTHER" id="PTHR30024">
    <property type="entry name" value="ALIPHATIC SULFONATES-BINDING PROTEIN-RELATED"/>
    <property type="match status" value="1"/>
</dbReference>